<organism evidence="1 2">
    <name type="scientific">Dreissena polymorpha</name>
    <name type="common">Zebra mussel</name>
    <name type="synonym">Mytilus polymorpha</name>
    <dbReference type="NCBI Taxonomy" id="45954"/>
    <lineage>
        <taxon>Eukaryota</taxon>
        <taxon>Metazoa</taxon>
        <taxon>Spiralia</taxon>
        <taxon>Lophotrochozoa</taxon>
        <taxon>Mollusca</taxon>
        <taxon>Bivalvia</taxon>
        <taxon>Autobranchia</taxon>
        <taxon>Heteroconchia</taxon>
        <taxon>Euheterodonta</taxon>
        <taxon>Imparidentia</taxon>
        <taxon>Neoheterodontei</taxon>
        <taxon>Myida</taxon>
        <taxon>Dreissenoidea</taxon>
        <taxon>Dreissenidae</taxon>
        <taxon>Dreissena</taxon>
    </lineage>
</organism>
<name>A0A9D4LTJ4_DREPO</name>
<accession>A0A9D4LTJ4</accession>
<reference evidence="1" key="2">
    <citation type="submission" date="2020-11" db="EMBL/GenBank/DDBJ databases">
        <authorList>
            <person name="McCartney M.A."/>
            <person name="Auch B."/>
            <person name="Kono T."/>
            <person name="Mallez S."/>
            <person name="Becker A."/>
            <person name="Gohl D.M."/>
            <person name="Silverstein K.A.T."/>
            <person name="Koren S."/>
            <person name="Bechman K.B."/>
            <person name="Herman A."/>
            <person name="Abrahante J.E."/>
            <person name="Garbe J."/>
        </authorList>
    </citation>
    <scope>NUCLEOTIDE SEQUENCE</scope>
    <source>
        <strain evidence="1">Duluth1</strain>
        <tissue evidence="1">Whole animal</tissue>
    </source>
</reference>
<dbReference type="EMBL" id="JAIWYP010000002">
    <property type="protein sequence ID" value="KAH3863751.1"/>
    <property type="molecule type" value="Genomic_DNA"/>
</dbReference>
<reference evidence="1" key="1">
    <citation type="journal article" date="2019" name="bioRxiv">
        <title>The Genome of the Zebra Mussel, Dreissena polymorpha: A Resource for Invasive Species Research.</title>
        <authorList>
            <person name="McCartney M.A."/>
            <person name="Auch B."/>
            <person name="Kono T."/>
            <person name="Mallez S."/>
            <person name="Zhang Y."/>
            <person name="Obille A."/>
            <person name="Becker A."/>
            <person name="Abrahante J.E."/>
            <person name="Garbe J."/>
            <person name="Badalamenti J.P."/>
            <person name="Herman A."/>
            <person name="Mangelson H."/>
            <person name="Liachko I."/>
            <person name="Sullivan S."/>
            <person name="Sone E.D."/>
            <person name="Koren S."/>
            <person name="Silverstein K.A.T."/>
            <person name="Beckman K.B."/>
            <person name="Gohl D.M."/>
        </authorList>
    </citation>
    <scope>NUCLEOTIDE SEQUENCE</scope>
    <source>
        <strain evidence="1">Duluth1</strain>
        <tissue evidence="1">Whole animal</tissue>
    </source>
</reference>
<dbReference type="Proteomes" id="UP000828390">
    <property type="component" value="Unassembled WGS sequence"/>
</dbReference>
<evidence type="ECO:0000313" key="2">
    <source>
        <dbReference type="Proteomes" id="UP000828390"/>
    </source>
</evidence>
<sequence>MAIFTEIAEDKEEEPTFMSESKEAFSPLQDKVEETCLLCIGNPSVLKNAAETGHSDLHLQMNDLEMTSGHLLILANLHVKFEDSRSKHTKVIP</sequence>
<proteinExistence type="predicted"/>
<keyword evidence="2" id="KW-1185">Reference proteome</keyword>
<comment type="caution">
    <text evidence="1">The sequence shown here is derived from an EMBL/GenBank/DDBJ whole genome shotgun (WGS) entry which is preliminary data.</text>
</comment>
<evidence type="ECO:0000313" key="1">
    <source>
        <dbReference type="EMBL" id="KAH3863751.1"/>
    </source>
</evidence>
<gene>
    <name evidence="1" type="ORF">DPMN_026751</name>
</gene>
<dbReference type="AlphaFoldDB" id="A0A9D4LTJ4"/>
<protein>
    <submittedName>
        <fullName evidence="1">Uncharacterized protein</fullName>
    </submittedName>
</protein>